<keyword evidence="5 7" id="KW-1133">Transmembrane helix</keyword>
<name>A0AAC9LBT9_9PSEU</name>
<sequence length="518" mass="52398">MTHAPPSAGAREWLGLAVLALPTLLIAMDMTVLHLAVPALTADLAPSGAQLLWILDVYGFLVAGLLVTMGALGDRIGRRRLLLIGATAFATASILAAFSTSAEMLIVTRALLGVAGATLMPSTLSLIRVMFEDAAQRRVAIGVWMTCFMVGTAIGPLAGGVLLNSFWWGSVFLLGVPVMVLLLAVGPFLLPEQRDPGTGRIDLISAALSLVAILLAVGGLKALAEDGLGWPQGVAAAAGVALAIVFLRRQRGLADPLLDAELFRIPAFSVSVAAQLLAIFAMSGVQLLGAQYLQLVLGLSPLQAGLWTIPSVIASTAGTLLVPVITRHARPAPVMATGLVLAGIGAIVLTGIDTAGLSTLVLAFVLIGLGLGPTMTLATDQIIGAAPARRVGAASAISETSGELGAALGIAMLGSLGSVVYRSAMVDSLPAGLPASVAEPARETLGGAVASAGRLPAEQAAALLEAARPAFVDGMRLVAMTSSVIAIGLAVLVAVLLGRADTAAAGQSHTAEKEPDPV</sequence>
<feature type="transmembrane region" description="Helical" evidence="7">
    <location>
        <begin position="230"/>
        <end position="247"/>
    </location>
</feature>
<proteinExistence type="predicted"/>
<feature type="transmembrane region" description="Helical" evidence="7">
    <location>
        <begin position="268"/>
        <end position="292"/>
    </location>
</feature>
<dbReference type="EMBL" id="CP016076">
    <property type="protein sequence ID" value="APU14893.1"/>
    <property type="molecule type" value="Genomic_DNA"/>
</dbReference>
<evidence type="ECO:0000256" key="6">
    <source>
        <dbReference type="ARBA" id="ARBA00023136"/>
    </source>
</evidence>
<dbReference type="PRINTS" id="PR01036">
    <property type="entry name" value="TCRTETB"/>
</dbReference>
<evidence type="ECO:0000313" key="9">
    <source>
        <dbReference type="EMBL" id="APU14893.1"/>
    </source>
</evidence>
<evidence type="ECO:0000256" key="5">
    <source>
        <dbReference type="ARBA" id="ARBA00022989"/>
    </source>
</evidence>
<evidence type="ECO:0000256" key="3">
    <source>
        <dbReference type="ARBA" id="ARBA00022475"/>
    </source>
</evidence>
<dbReference type="CDD" id="cd17321">
    <property type="entry name" value="MFS_MMR_MDR_like"/>
    <property type="match status" value="1"/>
</dbReference>
<keyword evidence="4 7" id="KW-0812">Transmembrane</keyword>
<dbReference type="KEGG" id="acad:UA74_14175"/>
<dbReference type="InterPro" id="IPR020846">
    <property type="entry name" value="MFS_dom"/>
</dbReference>
<accession>A0AAC9LBT9</accession>
<keyword evidence="2" id="KW-0813">Transport</keyword>
<dbReference type="AlphaFoldDB" id="A0AAC9LBT9"/>
<keyword evidence="6 7" id="KW-0472">Membrane</keyword>
<feature type="transmembrane region" description="Helical" evidence="7">
    <location>
        <begin position="332"/>
        <end position="352"/>
    </location>
</feature>
<gene>
    <name evidence="9" type="ORF">UA74_14175</name>
</gene>
<dbReference type="GO" id="GO:0022857">
    <property type="term" value="F:transmembrane transporter activity"/>
    <property type="evidence" value="ECO:0007669"/>
    <property type="project" value="InterPro"/>
</dbReference>
<reference evidence="10" key="1">
    <citation type="submission" date="2016-06" db="EMBL/GenBank/DDBJ databases">
        <title>Complete genome sequence of Actinoalloteichus fjordicus DSM 46855 (=ADI127-17), type strain of the new species Actinoalloteichus fjordicus.</title>
        <authorList>
            <person name="Ruckert C."/>
            <person name="Nouioui I."/>
            <person name="Willmese J."/>
            <person name="van Wezel G."/>
            <person name="Klenk H.-P."/>
            <person name="Kalinowski J."/>
            <person name="Zotchev S.B."/>
        </authorList>
    </citation>
    <scope>NUCLEOTIDE SEQUENCE [LARGE SCALE GENOMIC DNA]</scope>
    <source>
        <strain evidence="10">ADI127-7</strain>
    </source>
</reference>
<feature type="transmembrane region" description="Helical" evidence="7">
    <location>
        <begin position="477"/>
        <end position="497"/>
    </location>
</feature>
<dbReference type="Pfam" id="PF07690">
    <property type="entry name" value="MFS_1"/>
    <property type="match status" value="1"/>
</dbReference>
<dbReference type="PROSITE" id="PS50850">
    <property type="entry name" value="MFS"/>
    <property type="match status" value="1"/>
</dbReference>
<dbReference type="Proteomes" id="UP000185511">
    <property type="component" value="Chromosome"/>
</dbReference>
<protein>
    <submittedName>
        <fullName evidence="9">Major Facilitator Superfamily transporter</fullName>
    </submittedName>
</protein>
<feature type="transmembrane region" description="Helical" evidence="7">
    <location>
        <begin position="106"/>
        <end position="127"/>
    </location>
</feature>
<keyword evidence="10" id="KW-1185">Reference proteome</keyword>
<dbReference type="RefSeq" id="WP_075740670.1">
    <property type="nucleotide sequence ID" value="NZ_CP016076.1"/>
</dbReference>
<feature type="transmembrane region" description="Helical" evidence="7">
    <location>
        <begin position="139"/>
        <end position="159"/>
    </location>
</feature>
<comment type="subcellular location">
    <subcellularLocation>
        <location evidence="1">Cell membrane</location>
        <topology evidence="1">Multi-pass membrane protein</topology>
    </subcellularLocation>
</comment>
<feature type="transmembrane region" description="Helical" evidence="7">
    <location>
        <begin position="81"/>
        <end position="100"/>
    </location>
</feature>
<dbReference type="PANTHER" id="PTHR42718">
    <property type="entry name" value="MAJOR FACILITATOR SUPERFAMILY MULTIDRUG TRANSPORTER MFSC"/>
    <property type="match status" value="1"/>
</dbReference>
<evidence type="ECO:0000256" key="7">
    <source>
        <dbReference type="SAM" id="Phobius"/>
    </source>
</evidence>
<evidence type="ECO:0000256" key="1">
    <source>
        <dbReference type="ARBA" id="ARBA00004651"/>
    </source>
</evidence>
<feature type="transmembrane region" description="Helical" evidence="7">
    <location>
        <begin position="203"/>
        <end position="224"/>
    </location>
</feature>
<dbReference type="Gene3D" id="1.20.1720.10">
    <property type="entry name" value="Multidrug resistance protein D"/>
    <property type="match status" value="2"/>
</dbReference>
<dbReference type="GO" id="GO:0005886">
    <property type="term" value="C:plasma membrane"/>
    <property type="evidence" value="ECO:0007669"/>
    <property type="project" value="UniProtKB-SubCell"/>
</dbReference>
<dbReference type="InterPro" id="IPR036259">
    <property type="entry name" value="MFS_trans_sf"/>
</dbReference>
<feature type="transmembrane region" description="Helical" evidence="7">
    <location>
        <begin position="358"/>
        <end position="383"/>
    </location>
</feature>
<feature type="transmembrane region" description="Helical" evidence="7">
    <location>
        <begin position="165"/>
        <end position="191"/>
    </location>
</feature>
<evidence type="ECO:0000313" key="10">
    <source>
        <dbReference type="Proteomes" id="UP000185511"/>
    </source>
</evidence>
<keyword evidence="3" id="KW-1003">Cell membrane</keyword>
<organism evidence="9 10">
    <name type="scientific">Actinoalloteichus fjordicus</name>
    <dbReference type="NCBI Taxonomy" id="1612552"/>
    <lineage>
        <taxon>Bacteria</taxon>
        <taxon>Bacillati</taxon>
        <taxon>Actinomycetota</taxon>
        <taxon>Actinomycetes</taxon>
        <taxon>Pseudonocardiales</taxon>
        <taxon>Pseudonocardiaceae</taxon>
        <taxon>Actinoalloteichus</taxon>
    </lineage>
</organism>
<feature type="transmembrane region" description="Helical" evidence="7">
    <location>
        <begin position="304"/>
        <end position="325"/>
    </location>
</feature>
<feature type="transmembrane region" description="Helical" evidence="7">
    <location>
        <begin position="404"/>
        <end position="424"/>
    </location>
</feature>
<evidence type="ECO:0000256" key="4">
    <source>
        <dbReference type="ARBA" id="ARBA00022692"/>
    </source>
</evidence>
<feature type="transmembrane region" description="Helical" evidence="7">
    <location>
        <begin position="51"/>
        <end position="72"/>
    </location>
</feature>
<dbReference type="InterPro" id="IPR011701">
    <property type="entry name" value="MFS"/>
</dbReference>
<dbReference type="PANTHER" id="PTHR42718:SF47">
    <property type="entry name" value="METHYL VIOLOGEN RESISTANCE PROTEIN SMVA"/>
    <property type="match status" value="1"/>
</dbReference>
<feature type="domain" description="Major facilitator superfamily (MFS) profile" evidence="8">
    <location>
        <begin position="15"/>
        <end position="442"/>
    </location>
</feature>
<dbReference type="SUPFAM" id="SSF103473">
    <property type="entry name" value="MFS general substrate transporter"/>
    <property type="match status" value="1"/>
</dbReference>
<evidence type="ECO:0000256" key="2">
    <source>
        <dbReference type="ARBA" id="ARBA00022448"/>
    </source>
</evidence>
<evidence type="ECO:0000259" key="8">
    <source>
        <dbReference type="PROSITE" id="PS50850"/>
    </source>
</evidence>